<feature type="transmembrane region" description="Helical" evidence="4">
    <location>
        <begin position="386"/>
        <end position="407"/>
    </location>
</feature>
<comment type="subcellular location">
    <subcellularLocation>
        <location evidence="1">Membrane</location>
        <topology evidence="1">Multi-pass membrane protein</topology>
    </subcellularLocation>
</comment>
<dbReference type="Proteomes" id="UP001271007">
    <property type="component" value="Unassembled WGS sequence"/>
</dbReference>
<accession>A0AAJ0DJ39</accession>
<feature type="compositionally biased region" description="Basic and acidic residues" evidence="3">
    <location>
        <begin position="8"/>
        <end position="21"/>
    </location>
</feature>
<feature type="transmembrane region" description="Helical" evidence="4">
    <location>
        <begin position="319"/>
        <end position="340"/>
    </location>
</feature>
<feature type="transmembrane region" description="Helical" evidence="4">
    <location>
        <begin position="183"/>
        <end position="202"/>
    </location>
</feature>
<dbReference type="InterPro" id="IPR020846">
    <property type="entry name" value="MFS_dom"/>
</dbReference>
<dbReference type="GO" id="GO:0016020">
    <property type="term" value="C:membrane"/>
    <property type="evidence" value="ECO:0007669"/>
    <property type="project" value="UniProtKB-SubCell"/>
</dbReference>
<sequence>MSANTDQVKVESHPQDTDLTKVHSHTEGYDLTAIESTQVPPPSDTPPPPDGGFYGWLAVFGTCLVFFNTWGLVQAFGAYQSYYTTHLLSDYNASSIAWIGTLQAFLLVFGGVVTGPIFDQGYLRPLIMTGSVLIVLGMMMLSLARTYWQILLAQSICVGAGSGMLFTPSLAQVTILFSRRRPIALGMSMIGTGLGGILYPIVFRQLEPTLGFGWATRVIAFIALGTLSVAVVVLCWRKPAKKPPRSLFDWSAWKEPPFVTYTLSTFLTFTGYWVPWFFIPLYGQFAVGATATFSAYLLSITNAAGIVGRLTTPLIQRYLTPLQTLLIAHVLVVILIWAWLAIGSSFAGFVTFCVLWGLFSGPLAVLPAAAVAELSPSLNVVGTRMGMVWAVSAFGNLVGPPIAGAVSNPSEDDFLGGQIYAGVTMAMAIGLVGTTVVLLLSEKRRGKEGT</sequence>
<dbReference type="PANTHER" id="PTHR11360:SF252">
    <property type="entry name" value="MAJOR FACILITATOR SUPERFAMILY (MFS) PROFILE DOMAIN-CONTAINING PROTEIN-RELATED"/>
    <property type="match status" value="1"/>
</dbReference>
<dbReference type="PROSITE" id="PS50850">
    <property type="entry name" value="MFS"/>
    <property type="match status" value="1"/>
</dbReference>
<dbReference type="InterPro" id="IPR036259">
    <property type="entry name" value="MFS_trans_sf"/>
</dbReference>
<dbReference type="EMBL" id="JAWDJX010000027">
    <property type="protein sequence ID" value="KAK3051299.1"/>
    <property type="molecule type" value="Genomic_DNA"/>
</dbReference>
<reference evidence="6" key="1">
    <citation type="submission" date="2023-04" db="EMBL/GenBank/DDBJ databases">
        <title>Black Yeasts Isolated from many extreme environments.</title>
        <authorList>
            <person name="Coleine C."/>
            <person name="Stajich J.E."/>
            <person name="Selbmann L."/>
        </authorList>
    </citation>
    <scope>NUCLEOTIDE SEQUENCE</scope>
    <source>
        <strain evidence="6">CCFEE 5312</strain>
    </source>
</reference>
<keyword evidence="4" id="KW-0812">Transmembrane</keyword>
<feature type="transmembrane region" description="Helical" evidence="4">
    <location>
        <begin position="96"/>
        <end position="118"/>
    </location>
</feature>
<dbReference type="AlphaFoldDB" id="A0AAJ0DJ39"/>
<proteinExistence type="inferred from homology"/>
<dbReference type="InterPro" id="IPR050327">
    <property type="entry name" value="Proton-linked_MCT"/>
</dbReference>
<comment type="caution">
    <text evidence="6">The sequence shown here is derived from an EMBL/GenBank/DDBJ whole genome shotgun (WGS) entry which is preliminary data.</text>
</comment>
<keyword evidence="4" id="KW-1133">Transmembrane helix</keyword>
<evidence type="ECO:0000256" key="1">
    <source>
        <dbReference type="ARBA" id="ARBA00004141"/>
    </source>
</evidence>
<dbReference type="Gene3D" id="1.20.1250.20">
    <property type="entry name" value="MFS general substrate transporter like domains"/>
    <property type="match status" value="2"/>
</dbReference>
<keyword evidence="4" id="KW-0472">Membrane</keyword>
<dbReference type="InterPro" id="IPR011701">
    <property type="entry name" value="MFS"/>
</dbReference>
<evidence type="ECO:0000313" key="7">
    <source>
        <dbReference type="Proteomes" id="UP001271007"/>
    </source>
</evidence>
<feature type="transmembrane region" description="Helical" evidence="4">
    <location>
        <begin position="53"/>
        <end position="76"/>
    </location>
</feature>
<evidence type="ECO:0000256" key="3">
    <source>
        <dbReference type="SAM" id="MobiDB-lite"/>
    </source>
</evidence>
<comment type="similarity">
    <text evidence="2">Belongs to the major facilitator superfamily. Monocarboxylate porter (TC 2.A.1.13) family.</text>
</comment>
<evidence type="ECO:0000256" key="2">
    <source>
        <dbReference type="ARBA" id="ARBA00006727"/>
    </source>
</evidence>
<evidence type="ECO:0000259" key="5">
    <source>
        <dbReference type="PROSITE" id="PS50850"/>
    </source>
</evidence>
<keyword evidence="7" id="KW-1185">Reference proteome</keyword>
<gene>
    <name evidence="6" type="ORF">LTR09_007695</name>
</gene>
<organism evidence="6 7">
    <name type="scientific">Extremus antarcticus</name>
    <dbReference type="NCBI Taxonomy" id="702011"/>
    <lineage>
        <taxon>Eukaryota</taxon>
        <taxon>Fungi</taxon>
        <taxon>Dikarya</taxon>
        <taxon>Ascomycota</taxon>
        <taxon>Pezizomycotina</taxon>
        <taxon>Dothideomycetes</taxon>
        <taxon>Dothideomycetidae</taxon>
        <taxon>Mycosphaerellales</taxon>
        <taxon>Extremaceae</taxon>
        <taxon>Extremus</taxon>
    </lineage>
</organism>
<feature type="transmembrane region" description="Helical" evidence="4">
    <location>
        <begin position="419"/>
        <end position="440"/>
    </location>
</feature>
<name>A0AAJ0DJ39_9PEZI</name>
<feature type="transmembrane region" description="Helical" evidence="4">
    <location>
        <begin position="285"/>
        <end position="307"/>
    </location>
</feature>
<dbReference type="PANTHER" id="PTHR11360">
    <property type="entry name" value="MONOCARBOXYLATE TRANSPORTER"/>
    <property type="match status" value="1"/>
</dbReference>
<feature type="domain" description="Major facilitator superfamily (MFS) profile" evidence="5">
    <location>
        <begin position="54"/>
        <end position="445"/>
    </location>
</feature>
<evidence type="ECO:0000256" key="4">
    <source>
        <dbReference type="SAM" id="Phobius"/>
    </source>
</evidence>
<protein>
    <recommendedName>
        <fullName evidence="5">Major facilitator superfamily (MFS) profile domain-containing protein</fullName>
    </recommendedName>
</protein>
<dbReference type="GO" id="GO:0022857">
    <property type="term" value="F:transmembrane transporter activity"/>
    <property type="evidence" value="ECO:0007669"/>
    <property type="project" value="InterPro"/>
</dbReference>
<feature type="transmembrane region" description="Helical" evidence="4">
    <location>
        <begin position="258"/>
        <end position="279"/>
    </location>
</feature>
<feature type="transmembrane region" description="Helical" evidence="4">
    <location>
        <begin position="125"/>
        <end position="144"/>
    </location>
</feature>
<feature type="region of interest" description="Disordered" evidence="3">
    <location>
        <begin position="1"/>
        <end position="21"/>
    </location>
</feature>
<dbReference type="SUPFAM" id="SSF103473">
    <property type="entry name" value="MFS general substrate transporter"/>
    <property type="match status" value="1"/>
</dbReference>
<evidence type="ECO:0000313" key="6">
    <source>
        <dbReference type="EMBL" id="KAK3051299.1"/>
    </source>
</evidence>
<dbReference type="Pfam" id="PF07690">
    <property type="entry name" value="MFS_1"/>
    <property type="match status" value="1"/>
</dbReference>
<feature type="transmembrane region" description="Helical" evidence="4">
    <location>
        <begin position="346"/>
        <end position="374"/>
    </location>
</feature>
<feature type="transmembrane region" description="Helical" evidence="4">
    <location>
        <begin position="214"/>
        <end position="237"/>
    </location>
</feature>